<sequence length="189" mass="22195">MGYRLQEAHQKLNNWKHYYEDEYADYARAVKNGTMEPARSFFDLTLLQGHQVATEEIIEAENNYEKVRVQVRKLEVVLSDIYPSSGFANYSNDEYRASMEEAMANEVDREWIFSWMEKDDEEIDFEDDGDDWEAMSIGLDDSVSVVAKGRERERIDGWEKRCLTIDNDWTELPAALEYNPEPEPRKMVA</sequence>
<keyword evidence="3" id="KW-1185">Reference proteome</keyword>
<dbReference type="AlphaFoldDB" id="A7ENM8"/>
<accession>A7ENM8</accession>
<evidence type="ECO:0000313" key="3">
    <source>
        <dbReference type="Proteomes" id="UP000001312"/>
    </source>
</evidence>
<dbReference type="GeneID" id="5488604"/>
<gene>
    <name evidence="2" type="ORF">SS1G_06927</name>
</gene>
<protein>
    <submittedName>
        <fullName evidence="2">Uncharacterized protein</fullName>
    </submittedName>
</protein>
<dbReference type="EMBL" id="CH476628">
    <property type="protein sequence ID" value="EDO04444.1"/>
    <property type="molecule type" value="Genomic_DNA"/>
</dbReference>
<dbReference type="KEGG" id="ssl:SS1G_06927"/>
<dbReference type="RefSeq" id="XP_001592686.1">
    <property type="nucleotide sequence ID" value="XM_001592636.1"/>
</dbReference>
<proteinExistence type="predicted"/>
<keyword evidence="1" id="KW-0175">Coiled coil</keyword>
<name>A7ENM8_SCLS1</name>
<dbReference type="Proteomes" id="UP000001312">
    <property type="component" value="Unassembled WGS sequence"/>
</dbReference>
<reference evidence="3" key="1">
    <citation type="journal article" date="2011" name="PLoS Genet.">
        <title>Genomic analysis of the necrotrophic fungal pathogens Sclerotinia sclerotiorum and Botrytis cinerea.</title>
        <authorList>
            <person name="Amselem J."/>
            <person name="Cuomo C.A."/>
            <person name="van Kan J.A."/>
            <person name="Viaud M."/>
            <person name="Benito E.P."/>
            <person name="Couloux A."/>
            <person name="Coutinho P.M."/>
            <person name="de Vries R.P."/>
            <person name="Dyer P.S."/>
            <person name="Fillinger S."/>
            <person name="Fournier E."/>
            <person name="Gout L."/>
            <person name="Hahn M."/>
            <person name="Kohn L."/>
            <person name="Lapalu N."/>
            <person name="Plummer K.M."/>
            <person name="Pradier J.M."/>
            <person name="Quevillon E."/>
            <person name="Sharon A."/>
            <person name="Simon A."/>
            <person name="ten Have A."/>
            <person name="Tudzynski B."/>
            <person name="Tudzynski P."/>
            <person name="Wincker P."/>
            <person name="Andrew M."/>
            <person name="Anthouard V."/>
            <person name="Beever R.E."/>
            <person name="Beffa R."/>
            <person name="Benoit I."/>
            <person name="Bouzid O."/>
            <person name="Brault B."/>
            <person name="Chen Z."/>
            <person name="Choquer M."/>
            <person name="Collemare J."/>
            <person name="Cotton P."/>
            <person name="Danchin E.G."/>
            <person name="Da Silva C."/>
            <person name="Gautier A."/>
            <person name="Giraud C."/>
            <person name="Giraud T."/>
            <person name="Gonzalez C."/>
            <person name="Grossetete S."/>
            <person name="Guldener U."/>
            <person name="Henrissat B."/>
            <person name="Howlett B.J."/>
            <person name="Kodira C."/>
            <person name="Kretschmer M."/>
            <person name="Lappartient A."/>
            <person name="Leroch M."/>
            <person name="Levis C."/>
            <person name="Mauceli E."/>
            <person name="Neuveglise C."/>
            <person name="Oeser B."/>
            <person name="Pearson M."/>
            <person name="Poulain J."/>
            <person name="Poussereau N."/>
            <person name="Quesneville H."/>
            <person name="Rascle C."/>
            <person name="Schumacher J."/>
            <person name="Segurens B."/>
            <person name="Sexton A."/>
            <person name="Silva E."/>
            <person name="Sirven C."/>
            <person name="Soanes D.M."/>
            <person name="Talbot N.J."/>
            <person name="Templeton M."/>
            <person name="Yandava C."/>
            <person name="Yarden O."/>
            <person name="Zeng Q."/>
            <person name="Rollins J.A."/>
            <person name="Lebrun M.H."/>
            <person name="Dickman M."/>
        </authorList>
    </citation>
    <scope>NUCLEOTIDE SEQUENCE [LARGE SCALE GENOMIC DNA]</scope>
    <source>
        <strain evidence="3">ATCC 18683 / 1980 / Ss-1</strain>
    </source>
</reference>
<dbReference type="InParanoid" id="A7ENM8"/>
<organism evidence="2 3">
    <name type="scientific">Sclerotinia sclerotiorum (strain ATCC 18683 / 1980 / Ss-1)</name>
    <name type="common">White mold</name>
    <name type="synonym">Whetzelinia sclerotiorum</name>
    <dbReference type="NCBI Taxonomy" id="665079"/>
    <lineage>
        <taxon>Eukaryota</taxon>
        <taxon>Fungi</taxon>
        <taxon>Dikarya</taxon>
        <taxon>Ascomycota</taxon>
        <taxon>Pezizomycotina</taxon>
        <taxon>Leotiomycetes</taxon>
        <taxon>Helotiales</taxon>
        <taxon>Sclerotiniaceae</taxon>
        <taxon>Sclerotinia</taxon>
    </lineage>
</organism>
<feature type="coiled-coil region" evidence="1">
    <location>
        <begin position="50"/>
        <end position="77"/>
    </location>
</feature>
<evidence type="ECO:0000256" key="1">
    <source>
        <dbReference type="SAM" id="Coils"/>
    </source>
</evidence>
<evidence type="ECO:0000313" key="2">
    <source>
        <dbReference type="EMBL" id="EDO04444.1"/>
    </source>
</evidence>